<name>A0A497JG08_9ARCH</name>
<comment type="caution">
    <text evidence="1">The sequence shown here is derived from an EMBL/GenBank/DDBJ whole genome shotgun (WGS) entry which is preliminary data.</text>
</comment>
<evidence type="ECO:0000313" key="2">
    <source>
        <dbReference type="Proteomes" id="UP000277633"/>
    </source>
</evidence>
<accession>A0A497JG08</accession>
<proteinExistence type="predicted"/>
<protein>
    <submittedName>
        <fullName evidence="1">Uncharacterized protein</fullName>
    </submittedName>
</protein>
<dbReference type="AlphaFoldDB" id="A0A497JG08"/>
<dbReference type="EMBL" id="QMWO01000036">
    <property type="protein sequence ID" value="RLG69908.1"/>
    <property type="molecule type" value="Genomic_DNA"/>
</dbReference>
<gene>
    <name evidence="1" type="ORF">DRO07_01410</name>
</gene>
<dbReference type="Proteomes" id="UP000277633">
    <property type="component" value="Unassembled WGS sequence"/>
</dbReference>
<reference evidence="1 2" key="1">
    <citation type="submission" date="2018-06" db="EMBL/GenBank/DDBJ databases">
        <title>Extensive metabolic versatility and redundancy in microbially diverse, dynamic hydrothermal sediments.</title>
        <authorList>
            <person name="Dombrowski N."/>
            <person name="Teske A."/>
            <person name="Baker B.J."/>
        </authorList>
    </citation>
    <scope>NUCLEOTIDE SEQUENCE [LARGE SCALE GENOMIC DNA]</scope>
    <source>
        <strain evidence="1">B9_G13</strain>
    </source>
</reference>
<evidence type="ECO:0000313" key="1">
    <source>
        <dbReference type="EMBL" id="RLG69908.1"/>
    </source>
</evidence>
<organism evidence="1 2">
    <name type="scientific">Candidatus Iainarchaeum sp</name>
    <dbReference type="NCBI Taxonomy" id="3101447"/>
    <lineage>
        <taxon>Archaea</taxon>
        <taxon>Candidatus Iainarchaeota</taxon>
        <taxon>Candidatus Iainarchaeia</taxon>
        <taxon>Candidatus Iainarchaeales</taxon>
        <taxon>Candidatus Iainarchaeaceae</taxon>
        <taxon>Candidatus Iainarchaeum</taxon>
    </lineage>
</organism>
<sequence>MPAPYYLSNLKYREAKGIMLVEFEGESDKIKLSYEFFPSFSFKANSESGALLSELLSENFDVDFIQKDSLFRISAKNFKELKSAYNFLCNTTLLRPILIEPERQFLILKNWSYYDAFSIGEFPKKLDILAYIPEHLESPNSVALANLLQIKCKEQLTKDSIARIFLENILFASGKSLSCPNSSYTKKHFYYTDFYKLFTFAVAAIKNNLGFETINCDCCKSTAIASENVLANSLVLVKFSQNGFYFNSSARCFAEHYHHAHVNKTARDSRRKEFSLATYPIGPFFANDIEAVPLIDALRLQQDGSASIIGPKRLFWVCRNKRSALAVALLEILKKLFYANDALKDAEKQALMSNGLLAYVEEDSLTTYLKLYIKLCKDLIALSMSYMLDYSTPFFHYPLASAIECSAAKDAKLLVPKTKEMLSISKEQLMLSKFFRLTANFNAKI</sequence>